<evidence type="ECO:0000313" key="4">
    <source>
        <dbReference type="Proteomes" id="UP001501758"/>
    </source>
</evidence>
<dbReference type="Pfam" id="PF01446">
    <property type="entry name" value="Rep_1"/>
    <property type="match status" value="1"/>
</dbReference>
<evidence type="ECO:0000313" key="3">
    <source>
        <dbReference type="EMBL" id="GAA0723862.1"/>
    </source>
</evidence>
<evidence type="ECO:0000256" key="1">
    <source>
        <dbReference type="ARBA" id="ARBA00008909"/>
    </source>
</evidence>
<accession>A0ABP3U430</accession>
<dbReference type="InterPro" id="IPR000989">
    <property type="entry name" value="Rep"/>
</dbReference>
<keyword evidence="4" id="KW-1185">Reference proteome</keyword>
<sequence length="341" mass="39511">MNNIYTLAESGTNKSGQKHLIVNGNGSDLNNNKALKGRAKRKIITQSLMLRLIDIAKEDGEPELEKAFWNTYYCQQNIITADGKLYGNYCKNRFCTICCSIRKADIINRYLPTIQKWEDPHFVTITVKSCKEHQLEAYIKSLKGTFKKIINKYKKQDQRGKGKKLIGIKSLESNFNPERRTYNPHFHIIVANREMADIIVAEWYSRSKKGYVSLKAQKTEKIWNLENALVEIIKYGSKIFTEPDLKKRAKETTTTQVYAKALYNIFKAIKGARIFDRFGFDLPERNIEKPQVKLLSHFEEWEYNIDTTDWVNVYTTEVLTGYKIPSPLIALLTNNINDSID</sequence>
<dbReference type="RefSeq" id="WP_343912893.1">
    <property type="nucleotide sequence ID" value="NZ_BAAAGE010000002.1"/>
</dbReference>
<gene>
    <name evidence="3" type="ORF">GCM10009430_27750</name>
</gene>
<comment type="caution">
    <text evidence="3">The sequence shown here is derived from an EMBL/GenBank/DDBJ whole genome shotgun (WGS) entry which is preliminary data.</text>
</comment>
<proteinExistence type="inferred from homology"/>
<protein>
    <recommendedName>
        <fullName evidence="5">Replication protein</fullName>
    </recommendedName>
</protein>
<keyword evidence="2" id="KW-0235">DNA replication</keyword>
<comment type="similarity">
    <text evidence="1">Belongs to the Gram-positive plasmids replication protein type 1 family.</text>
</comment>
<organism evidence="3 4">
    <name type="scientific">Aquimarina litoralis</name>
    <dbReference type="NCBI Taxonomy" id="584605"/>
    <lineage>
        <taxon>Bacteria</taxon>
        <taxon>Pseudomonadati</taxon>
        <taxon>Bacteroidota</taxon>
        <taxon>Flavobacteriia</taxon>
        <taxon>Flavobacteriales</taxon>
        <taxon>Flavobacteriaceae</taxon>
        <taxon>Aquimarina</taxon>
    </lineage>
</organism>
<evidence type="ECO:0008006" key="5">
    <source>
        <dbReference type="Google" id="ProtNLM"/>
    </source>
</evidence>
<name>A0ABP3U430_9FLAO</name>
<reference evidence="4" key="1">
    <citation type="journal article" date="2019" name="Int. J. Syst. Evol. Microbiol.">
        <title>The Global Catalogue of Microorganisms (GCM) 10K type strain sequencing project: providing services to taxonomists for standard genome sequencing and annotation.</title>
        <authorList>
            <consortium name="The Broad Institute Genomics Platform"/>
            <consortium name="The Broad Institute Genome Sequencing Center for Infectious Disease"/>
            <person name="Wu L."/>
            <person name="Ma J."/>
        </authorList>
    </citation>
    <scope>NUCLEOTIDE SEQUENCE [LARGE SCALE GENOMIC DNA]</scope>
    <source>
        <strain evidence="4">JCM 15974</strain>
    </source>
</reference>
<dbReference type="EMBL" id="BAAAGE010000002">
    <property type="protein sequence ID" value="GAA0723862.1"/>
    <property type="molecule type" value="Genomic_DNA"/>
</dbReference>
<evidence type="ECO:0000256" key="2">
    <source>
        <dbReference type="ARBA" id="ARBA00022705"/>
    </source>
</evidence>
<dbReference type="Proteomes" id="UP001501758">
    <property type="component" value="Unassembled WGS sequence"/>
</dbReference>